<evidence type="ECO:0000313" key="3">
    <source>
        <dbReference type="Proteomes" id="UP001497623"/>
    </source>
</evidence>
<feature type="compositionally biased region" description="Low complexity" evidence="1">
    <location>
        <begin position="388"/>
        <end position="397"/>
    </location>
</feature>
<dbReference type="Proteomes" id="UP001497623">
    <property type="component" value="Unassembled WGS sequence"/>
</dbReference>
<proteinExistence type="predicted"/>
<protein>
    <submittedName>
        <fullName evidence="2">Uncharacterized protein</fullName>
    </submittedName>
</protein>
<name>A0AAV2SGB7_MEGNR</name>
<feature type="compositionally biased region" description="Polar residues" evidence="1">
    <location>
        <begin position="335"/>
        <end position="346"/>
    </location>
</feature>
<feature type="compositionally biased region" description="Low complexity" evidence="1">
    <location>
        <begin position="351"/>
        <end position="362"/>
    </location>
</feature>
<feature type="compositionally biased region" description="Basic and acidic residues" evidence="1">
    <location>
        <begin position="234"/>
        <end position="259"/>
    </location>
</feature>
<feature type="non-terminal residue" evidence="2">
    <location>
        <position position="1"/>
    </location>
</feature>
<feature type="compositionally biased region" description="Polar residues" evidence="1">
    <location>
        <begin position="261"/>
        <end position="287"/>
    </location>
</feature>
<feature type="compositionally biased region" description="Low complexity" evidence="1">
    <location>
        <begin position="312"/>
        <end position="334"/>
    </location>
</feature>
<comment type="caution">
    <text evidence="2">The sequence shown here is derived from an EMBL/GenBank/DDBJ whole genome shotgun (WGS) entry which is preliminary data.</text>
</comment>
<keyword evidence="3" id="KW-1185">Reference proteome</keyword>
<feature type="non-terminal residue" evidence="2">
    <location>
        <position position="473"/>
    </location>
</feature>
<evidence type="ECO:0000256" key="1">
    <source>
        <dbReference type="SAM" id="MobiDB-lite"/>
    </source>
</evidence>
<dbReference type="AlphaFoldDB" id="A0AAV2SGB7"/>
<organism evidence="2 3">
    <name type="scientific">Meganyctiphanes norvegica</name>
    <name type="common">Northern krill</name>
    <name type="synonym">Thysanopoda norvegica</name>
    <dbReference type="NCBI Taxonomy" id="48144"/>
    <lineage>
        <taxon>Eukaryota</taxon>
        <taxon>Metazoa</taxon>
        <taxon>Ecdysozoa</taxon>
        <taxon>Arthropoda</taxon>
        <taxon>Crustacea</taxon>
        <taxon>Multicrustacea</taxon>
        <taxon>Malacostraca</taxon>
        <taxon>Eumalacostraca</taxon>
        <taxon>Eucarida</taxon>
        <taxon>Euphausiacea</taxon>
        <taxon>Euphausiidae</taxon>
        <taxon>Meganyctiphanes</taxon>
    </lineage>
</organism>
<gene>
    <name evidence="2" type="ORF">MNOR_LOCUS37221</name>
</gene>
<dbReference type="EMBL" id="CAXKWB010073253">
    <property type="protein sequence ID" value="CAL4196949.1"/>
    <property type="molecule type" value="Genomic_DNA"/>
</dbReference>
<feature type="region of interest" description="Disordered" evidence="1">
    <location>
        <begin position="231"/>
        <end position="397"/>
    </location>
</feature>
<evidence type="ECO:0000313" key="2">
    <source>
        <dbReference type="EMBL" id="CAL4196949.1"/>
    </source>
</evidence>
<accession>A0AAV2SGB7</accession>
<sequence>QQAPLIPADRHFLKRAARYQGTPRKPEAGSITQGTLAHYVTNTGYTPSKMLHRIKKEPEDVSTAVESQSYRNIGLNFKTEHKGKIEKIEYDVKSAAILNQSIDGDLQIIKEQNVVRRQMIHDIPSSSKQHQSSDAIEIMWEKPIKKRKDSVCEIFYVCDEEISPLSAKPQGKIIKEDIDLTGDPSPGEDTLTKKSLSEDTTVIPIILDSPSVVPVSPNRDLSITSDISVPSRLSDIHDDSPKTLHDSSVRDHSIPDKCPDNSCSDLNTTNLPGSHATSLVSPEVTSKSLRDPVPPLISTIPIRKQTRPVAIPTSGSSRKPSSMSPTPTSPMSLSRIQGSLDSNSGMTMECTPSSSTRRSLSPMGPCDMSSDEQDNRKSVSVDNLSRTPGSESMSSFSGFLSPEIVQHSTENIKQSEGEMEISYGASPLCGHSPGAGSQLDVDHVTSLETYNESVKQPLPRKIVKKPLLPIDLS</sequence>
<reference evidence="2 3" key="1">
    <citation type="submission" date="2024-05" db="EMBL/GenBank/DDBJ databases">
        <authorList>
            <person name="Wallberg A."/>
        </authorList>
    </citation>
    <scope>NUCLEOTIDE SEQUENCE [LARGE SCALE GENOMIC DNA]</scope>
</reference>